<dbReference type="InterPro" id="IPR002575">
    <property type="entry name" value="Aminoglycoside_PTrfase"/>
</dbReference>
<keyword evidence="2" id="KW-0808">Transferase</keyword>
<dbReference type="AlphaFoldDB" id="A0A176ZK05"/>
<organism evidence="2 3">
    <name type="scientific">Bradyrhizobium neotropicale</name>
    <dbReference type="NCBI Taxonomy" id="1497615"/>
    <lineage>
        <taxon>Bacteria</taxon>
        <taxon>Pseudomonadati</taxon>
        <taxon>Pseudomonadota</taxon>
        <taxon>Alphaproteobacteria</taxon>
        <taxon>Hyphomicrobiales</taxon>
        <taxon>Nitrobacteraceae</taxon>
        <taxon>Bradyrhizobium</taxon>
    </lineage>
</organism>
<dbReference type="Gene3D" id="3.30.200.20">
    <property type="entry name" value="Phosphorylase Kinase, domain 1"/>
    <property type="match status" value="1"/>
</dbReference>
<keyword evidence="3" id="KW-1185">Reference proteome</keyword>
<dbReference type="PANTHER" id="PTHR47829:SF3">
    <property type="entry name" value="AMINOGLYCOSIDE PHOSPHOTRANSFERASE DOMAIN-CONTAINING PROTEIN"/>
    <property type="match status" value="1"/>
</dbReference>
<accession>A0A176ZK05</accession>
<reference evidence="2 3" key="1">
    <citation type="submission" date="2016-02" db="EMBL/GenBank/DDBJ databases">
        <title>Draft genome sequence of the strain BR 10247T Bradyrhizobium neotropicale isolated from nodules of Centrolobium paraense.</title>
        <authorList>
            <person name="Simoes-Araujo J.L."/>
            <person name="Barauna A.C."/>
            <person name="Silva K."/>
            <person name="Zilli J.E."/>
        </authorList>
    </citation>
    <scope>NUCLEOTIDE SEQUENCE [LARGE SCALE GENOMIC DNA]</scope>
    <source>
        <strain evidence="2 3">BR 10247</strain>
    </source>
</reference>
<comment type="caution">
    <text evidence="2">The sequence shown here is derived from an EMBL/GenBank/DDBJ whole genome shotgun (WGS) entry which is preliminary data.</text>
</comment>
<dbReference type="EMBL" id="LSEF01000006">
    <property type="protein sequence ID" value="OAF20153.1"/>
    <property type="molecule type" value="Genomic_DNA"/>
</dbReference>
<protein>
    <submittedName>
        <fullName evidence="2">Aminoglycoside phosphotransferase</fullName>
    </submittedName>
</protein>
<sequence length="371" mass="40600">MVACEEDQARLAKGESVSALDEAANSGLVDPSDAHRLDDNALSSWMTANVEGFRGPLNASKFRGGQSNPTYRIQSADGVYVLRRKPPGPLVAGAHAVDREARVQRALSQVGFPVARIHGYCADKSVIGSEFYVMQLVEGRIFWDATFPGVSREERPSYFNAMCDVIAQLHSVDPASIGLGDYGKPGSYFARQISRWTRQYQDDPEAGRDANMDHLVRDLPGMIPAGDEVSIVHGDFRCDNLIFHASEPRVIAVLDWELSTLGHPLADFAYHAMMYRMPPHIVAGLAGADLAALNIPGEAEYIDRYCRATGREVIADWQFYVAFNFFRLAAIMHGIAGRALRGTASSAQAIERGKAFPELTALAVRALEEPS</sequence>
<dbReference type="Gene3D" id="3.90.1200.10">
    <property type="match status" value="1"/>
</dbReference>
<evidence type="ECO:0000313" key="3">
    <source>
        <dbReference type="Proteomes" id="UP000077173"/>
    </source>
</evidence>
<dbReference type="PANTHER" id="PTHR47829">
    <property type="entry name" value="HYDROLASE, PUTATIVE (AFU_ORTHOLOGUE AFUA_1G12880)-RELATED"/>
    <property type="match status" value="1"/>
</dbReference>
<dbReference type="InterPro" id="IPR011009">
    <property type="entry name" value="Kinase-like_dom_sf"/>
</dbReference>
<dbReference type="CDD" id="cd05154">
    <property type="entry name" value="ACAD10_11_N-like"/>
    <property type="match status" value="1"/>
</dbReference>
<proteinExistence type="predicted"/>
<dbReference type="InterPro" id="IPR052898">
    <property type="entry name" value="ACAD10-like"/>
</dbReference>
<evidence type="ECO:0000313" key="2">
    <source>
        <dbReference type="EMBL" id="OAF20153.1"/>
    </source>
</evidence>
<dbReference type="Pfam" id="PF01636">
    <property type="entry name" value="APH"/>
    <property type="match status" value="1"/>
</dbReference>
<feature type="domain" description="Aminoglycoside phosphotransferase" evidence="1">
    <location>
        <begin position="60"/>
        <end position="291"/>
    </location>
</feature>
<evidence type="ECO:0000259" key="1">
    <source>
        <dbReference type="Pfam" id="PF01636"/>
    </source>
</evidence>
<gene>
    <name evidence="2" type="ORF">AXW67_33865</name>
</gene>
<dbReference type="SUPFAM" id="SSF56112">
    <property type="entry name" value="Protein kinase-like (PK-like)"/>
    <property type="match status" value="1"/>
</dbReference>
<dbReference type="GO" id="GO:0016740">
    <property type="term" value="F:transferase activity"/>
    <property type="evidence" value="ECO:0007669"/>
    <property type="project" value="UniProtKB-KW"/>
</dbReference>
<name>A0A176ZK05_9BRAD</name>
<dbReference type="Proteomes" id="UP000077173">
    <property type="component" value="Unassembled WGS sequence"/>
</dbReference>
<dbReference type="InterPro" id="IPR041726">
    <property type="entry name" value="ACAD10_11_N"/>
</dbReference>